<sequence length="393" mass="45344">MAPPTKAWIRCYDSKKQDRFVSVAHLFKKDNFKSPFLPKDDDDFDGKRVYFSFRCRCKGKDTCECDMLNEKQYYKCIIFGLGGPGTDWEQKKAKTRAAFPTKPKEDSDKEDNVRKDKLKKAKKNEIRKAVAKKTYGRTISLLKNGKLTFASVHTPPNATMPSNSKGQEASTTHIRRVLENYKVRNESTTRNPQATKDVEALRDKHQHRDQQPEESFEKVPDESPNHNSQKTTVFDEDMENQYEDSPQLGERNEKLNESEKKFGDSDNRVKDLQSKGNRIQQQTLNQNWRDGRNSWPRQLDARLGQQIAAQQNQYRRGVDGGEDLEVDGNRIDLREQNGDDEVDVLPAEEQAAPGGGQYLHMKKYNRQLYALYVKRGDISKGQNVILVNEYNVL</sequence>
<reference evidence="1" key="1">
    <citation type="submission" date="2023-04" db="EMBL/GenBank/DDBJ databases">
        <title>A chromosome-level genome assembly of the parasitoid wasp Eretmocerus hayati.</title>
        <authorList>
            <person name="Zhong Y."/>
            <person name="Liu S."/>
            <person name="Liu Y."/>
        </authorList>
    </citation>
    <scope>NUCLEOTIDE SEQUENCE</scope>
    <source>
        <strain evidence="1">ZJU_SS_LIU_2023</strain>
    </source>
</reference>
<gene>
    <name evidence="1" type="ORF">QAD02_010083</name>
</gene>
<evidence type="ECO:0000313" key="1">
    <source>
        <dbReference type="EMBL" id="KAJ8668420.1"/>
    </source>
</evidence>
<accession>A0ACC2NBA1</accession>
<protein>
    <submittedName>
        <fullName evidence="1">Uncharacterized protein</fullName>
    </submittedName>
</protein>
<comment type="caution">
    <text evidence="1">The sequence shown here is derived from an EMBL/GenBank/DDBJ whole genome shotgun (WGS) entry which is preliminary data.</text>
</comment>
<name>A0ACC2NBA1_9HYME</name>
<dbReference type="EMBL" id="CM056744">
    <property type="protein sequence ID" value="KAJ8668420.1"/>
    <property type="molecule type" value="Genomic_DNA"/>
</dbReference>
<evidence type="ECO:0000313" key="2">
    <source>
        <dbReference type="Proteomes" id="UP001239111"/>
    </source>
</evidence>
<proteinExistence type="predicted"/>
<organism evidence="1 2">
    <name type="scientific">Eretmocerus hayati</name>
    <dbReference type="NCBI Taxonomy" id="131215"/>
    <lineage>
        <taxon>Eukaryota</taxon>
        <taxon>Metazoa</taxon>
        <taxon>Ecdysozoa</taxon>
        <taxon>Arthropoda</taxon>
        <taxon>Hexapoda</taxon>
        <taxon>Insecta</taxon>
        <taxon>Pterygota</taxon>
        <taxon>Neoptera</taxon>
        <taxon>Endopterygota</taxon>
        <taxon>Hymenoptera</taxon>
        <taxon>Apocrita</taxon>
        <taxon>Proctotrupomorpha</taxon>
        <taxon>Chalcidoidea</taxon>
        <taxon>Aphelinidae</taxon>
        <taxon>Aphelininae</taxon>
        <taxon>Eretmocerus</taxon>
    </lineage>
</organism>
<dbReference type="Proteomes" id="UP001239111">
    <property type="component" value="Chromosome 4"/>
</dbReference>
<keyword evidence="2" id="KW-1185">Reference proteome</keyword>